<feature type="compositionally biased region" description="Low complexity" evidence="5">
    <location>
        <begin position="102"/>
        <end position="123"/>
    </location>
</feature>
<feature type="compositionally biased region" description="Low complexity" evidence="5">
    <location>
        <begin position="1331"/>
        <end position="1341"/>
    </location>
</feature>
<dbReference type="PANTHER" id="PTHR22970">
    <property type="entry name" value="AT-RICH INTERACTIVE DOMAIN-CONTAINING PROTEIN 2"/>
    <property type="match status" value="1"/>
</dbReference>
<dbReference type="Gene3D" id="1.10.150.60">
    <property type="entry name" value="ARID DNA-binding domain"/>
    <property type="match status" value="1"/>
</dbReference>
<dbReference type="GO" id="GO:0003677">
    <property type="term" value="F:DNA binding"/>
    <property type="evidence" value="ECO:0007669"/>
    <property type="project" value="InterPro"/>
</dbReference>
<dbReference type="InterPro" id="IPR011989">
    <property type="entry name" value="ARM-like"/>
</dbReference>
<feature type="compositionally biased region" description="Low complexity" evidence="5">
    <location>
        <begin position="679"/>
        <end position="697"/>
    </location>
</feature>
<dbReference type="PANTHER" id="PTHR22970:SF14">
    <property type="entry name" value="AT-RICH INTERACTIVE DOMAIN-CONTAINING PROTEIN 2"/>
    <property type="match status" value="1"/>
</dbReference>
<dbReference type="SUPFAM" id="SSF46774">
    <property type="entry name" value="ARID-like"/>
    <property type="match status" value="1"/>
</dbReference>
<feature type="compositionally biased region" description="Low complexity" evidence="5">
    <location>
        <begin position="1008"/>
        <end position="1020"/>
    </location>
</feature>
<dbReference type="OMA" id="IPAKVQP"/>
<dbReference type="Gene3D" id="1.25.10.10">
    <property type="entry name" value="Leucine-rich Repeat Variant"/>
    <property type="match status" value="1"/>
</dbReference>
<evidence type="ECO:0000259" key="6">
    <source>
        <dbReference type="PROSITE" id="PS51011"/>
    </source>
</evidence>
<keyword evidence="4" id="KW-0539">Nucleus</keyword>
<name>A0A226E7D7_FOLCA</name>
<dbReference type="GO" id="GO:0006325">
    <property type="term" value="P:chromatin organization"/>
    <property type="evidence" value="ECO:0007669"/>
    <property type="project" value="UniProtKB-KW"/>
</dbReference>
<feature type="compositionally biased region" description="Acidic residues" evidence="5">
    <location>
        <begin position="274"/>
        <end position="286"/>
    </location>
</feature>
<dbReference type="PROSITE" id="PS00028">
    <property type="entry name" value="ZINC_FINGER_C2H2_1"/>
    <property type="match status" value="1"/>
</dbReference>
<comment type="caution">
    <text evidence="7">The sequence shown here is derived from an EMBL/GenBank/DDBJ whole genome shotgun (WGS) entry which is preliminary data.</text>
</comment>
<feature type="compositionally biased region" description="Low complexity" evidence="5">
    <location>
        <begin position="1147"/>
        <end position="1156"/>
    </location>
</feature>
<evidence type="ECO:0000313" key="8">
    <source>
        <dbReference type="Proteomes" id="UP000198287"/>
    </source>
</evidence>
<feature type="compositionally biased region" description="Polar residues" evidence="5">
    <location>
        <begin position="304"/>
        <end position="316"/>
    </location>
</feature>
<organism evidence="7 8">
    <name type="scientific">Folsomia candida</name>
    <name type="common">Springtail</name>
    <dbReference type="NCBI Taxonomy" id="158441"/>
    <lineage>
        <taxon>Eukaryota</taxon>
        <taxon>Metazoa</taxon>
        <taxon>Ecdysozoa</taxon>
        <taxon>Arthropoda</taxon>
        <taxon>Hexapoda</taxon>
        <taxon>Collembola</taxon>
        <taxon>Entomobryomorpha</taxon>
        <taxon>Isotomoidea</taxon>
        <taxon>Isotomidae</taxon>
        <taxon>Proisotominae</taxon>
        <taxon>Folsomia</taxon>
    </lineage>
</organism>
<accession>A0A226E7D7</accession>
<feature type="region of interest" description="Disordered" evidence="5">
    <location>
        <begin position="1694"/>
        <end position="1713"/>
    </location>
</feature>
<feature type="region of interest" description="Disordered" evidence="5">
    <location>
        <begin position="1373"/>
        <end position="1431"/>
    </location>
</feature>
<dbReference type="Proteomes" id="UP000198287">
    <property type="component" value="Unassembled WGS sequence"/>
</dbReference>
<dbReference type="InterPro" id="IPR052406">
    <property type="entry name" value="Chromatin_Remodeling_Comp"/>
</dbReference>
<evidence type="ECO:0000256" key="4">
    <source>
        <dbReference type="ARBA" id="ARBA00023242"/>
    </source>
</evidence>
<evidence type="ECO:0000256" key="2">
    <source>
        <dbReference type="ARBA" id="ARBA00023015"/>
    </source>
</evidence>
<dbReference type="SUPFAM" id="SSF48371">
    <property type="entry name" value="ARM repeat"/>
    <property type="match status" value="1"/>
</dbReference>
<dbReference type="InterPro" id="IPR013087">
    <property type="entry name" value="Znf_C2H2_type"/>
</dbReference>
<feature type="compositionally biased region" description="Polar residues" evidence="5">
    <location>
        <begin position="809"/>
        <end position="822"/>
    </location>
</feature>
<keyword evidence="1" id="KW-0156">Chromatin regulator</keyword>
<keyword evidence="2" id="KW-0805">Transcription regulation</keyword>
<evidence type="ECO:0000256" key="5">
    <source>
        <dbReference type="SAM" id="MobiDB-lite"/>
    </source>
</evidence>
<feature type="compositionally biased region" description="Low complexity" evidence="5">
    <location>
        <begin position="826"/>
        <end position="835"/>
    </location>
</feature>
<dbReference type="InterPro" id="IPR001606">
    <property type="entry name" value="ARID_dom"/>
</dbReference>
<dbReference type="PROSITE" id="PS51011">
    <property type="entry name" value="ARID"/>
    <property type="match status" value="1"/>
</dbReference>
<dbReference type="InterPro" id="IPR016024">
    <property type="entry name" value="ARM-type_fold"/>
</dbReference>
<dbReference type="SMART" id="SM00501">
    <property type="entry name" value="BRIGHT"/>
    <property type="match status" value="1"/>
</dbReference>
<feature type="region of interest" description="Disordered" evidence="5">
    <location>
        <begin position="100"/>
        <end position="144"/>
    </location>
</feature>
<keyword evidence="8" id="KW-1185">Reference proteome</keyword>
<dbReference type="SMART" id="SM01014">
    <property type="entry name" value="ARID"/>
    <property type="match status" value="1"/>
</dbReference>
<dbReference type="OrthoDB" id="338531at2759"/>
<feature type="region of interest" description="Disordered" evidence="5">
    <location>
        <begin position="679"/>
        <end position="835"/>
    </location>
</feature>
<keyword evidence="3" id="KW-0804">Transcription</keyword>
<reference evidence="7 8" key="1">
    <citation type="submission" date="2015-12" db="EMBL/GenBank/DDBJ databases">
        <title>The genome of Folsomia candida.</title>
        <authorList>
            <person name="Faddeeva A."/>
            <person name="Derks M.F."/>
            <person name="Anvar Y."/>
            <person name="Smit S."/>
            <person name="Van Straalen N."/>
            <person name="Roelofs D."/>
        </authorList>
    </citation>
    <scope>NUCLEOTIDE SEQUENCE [LARGE SCALE GENOMIC DNA]</scope>
    <source>
        <strain evidence="7 8">VU population</strain>
        <tissue evidence="7">Whole body</tissue>
    </source>
</reference>
<protein>
    <submittedName>
        <fullName evidence="7">AT-rich interactive domain-containing protein 2</fullName>
    </submittedName>
</protein>
<feature type="compositionally biased region" description="Low complexity" evidence="5">
    <location>
        <begin position="712"/>
        <end position="759"/>
    </location>
</feature>
<evidence type="ECO:0000313" key="7">
    <source>
        <dbReference type="EMBL" id="OXA53268.1"/>
    </source>
</evidence>
<dbReference type="EMBL" id="LNIX01000006">
    <property type="protein sequence ID" value="OXA53268.1"/>
    <property type="molecule type" value="Genomic_DNA"/>
</dbReference>
<feature type="compositionally biased region" description="Polar residues" evidence="5">
    <location>
        <begin position="1086"/>
        <end position="1102"/>
    </location>
</feature>
<sequence>MHSRMRPKYKPTINGKEVDLDLLYQIVTSHGGWEKVNMRNEWDDLLEHFHLPRGINGGLVIKQIYLKYLENYEKVYFLGEDGHKNDDEDDYDDIRNRRRTASKMTSRSSAASSFTPSSSHAHTPGQGGQLQSVHPPLSDSTREQLGLPKRSMTDYDKLVLSLQAPLPNEQDMAISVCTLLCNETKHVLRLSKCPTLLTSLLAHTGVYNDCGMRELMEETYTKGRDMYLSKFWEEIYIEPDVKSLLCETYVQRIQNTLGLEEEPVFNNYGTIDSTDSEEEADPDPEDAAVGLGPPSLLDEECDPASNSNLDPNTTSPEETDVERSRPSSPPEVMGSAPLLFTEELKPSPSTITEAKTPDSPINEAHIKPTSPIEHPTPTEDQRPPSIRSLSPTEDLEQVCCKLCPCNKNEKDGEHFTLPPSLTRSHDSHDKESKRVHQIALMLRNLSFEEDNAEVMAHNRTMLRFLLLTANCQFGTLMQNSLDTISNVAKYFKLQDPSQDPISSILLSSMVSGLFSEDRLKVICSLDAIRNLTRTEQNEKILANLMDKKVCHRLCELLTLCDIMMLIYTLECIHAITGIGESVCNEIVRVKGSISSFIALVTVEAQSYGPKGCIQMRVVETYTGGVAGVPTSGSQSLTTGASTLSTCTSSLQAGAKTATPTTSTTNSIQAIGLRTVSGQTVVPPQPQTLQQQQQQTSSFANSPSPLCGTVAAISVSTPPSSSSSQQQQRQQPQQVRISPQVVVTSSSSCSPTSAPISISGSSGGAFQVLHPHSSPSPISPSLRSLSPGPSNPTTHIAQGYHGKPNCLPQGHQSSSTATNNHNESVSHHPQQNNVNNHVQQQGNSIHVSSANTTANAGAPPQVSSHSLTQQVFTPSISSENMTEEAWGTAWLKGGFEQLSGTSIEEGELYRMYCVARKKHPASLLSQTQLIQCVKLVYGASVGPVMKSFGSTSLSFIEGIRPKISFQQANSSSVPVCNSLPTVVCSDNAQQPVSVATNGVINDGAHVNNTAATVPRPTTPVTSAHGASSPLSPILKATLSRPPTPKSPTSPTKSKGSHSKDRKVKDISPKTNSSKKKSKRGVVLTPIAKQQPSGKIMTPSSSAIRSLLASKVAQRQQKKLQQETKNSKKTKGSPMKMNGEASLEKGEESSASSSMNSIDETESKTDPSSLTFQGVLCNGSGTGTLKEEEQMEIDGVFDDFANNVKVKGMLVDLLERKVGSHKDTTNGIVGREIRISDKGLELIQNQNSDETLISETLGTTGESQEPQKMTFYASPEVVASEQKCTAAVTVSTTIRPEATILLSGGGSGTIPYASQALSDNVGEISEGGGASGDGFNNNANVDSNGGGSGNDLFEKFSQFSDLIVVNPEQLGMGVKRTASTTSTENNTEESDAPPPSKKAAICVNGNDDSLSGSETTPTSHSNLQQHVPNSGGSVLQNALSAAQTTSSVIKTSGSMTINSNSSSVVLSEDGTTTTTVATNTTSSNQMVHVPVRIMNSPNSQQITFGGRQMVIQQGGQIVLSHGSSQSLQGQVIISKQSGSGDAPKAFILIPQNPSPGSPSTGQVHHMQPITMSGGQTIQLTTSPVDPIQMIMNQVADIKKGIPPNLVSHLPVELLDQDLPFLCEWTGCGYRFVKYQQVFMHAVEVHCPGPDSSEAIRCEWGANGCDPLMRKQFSIMTHLQDRHCSKHALDLACYRRKNKIEPPPPPQQPAHHPGYAPNAAFHAIKRHALQYMNPKDIAEENEGPVTKSIRLTAALILRNLVNFSPQGRRSIAAHESLLSTIAMSNAESSRTICQLLFDMSEATDY</sequence>
<dbReference type="Pfam" id="PF01388">
    <property type="entry name" value="ARID"/>
    <property type="match status" value="1"/>
</dbReference>
<evidence type="ECO:0000256" key="1">
    <source>
        <dbReference type="ARBA" id="ARBA00022853"/>
    </source>
</evidence>
<proteinExistence type="predicted"/>
<gene>
    <name evidence="7" type="ORF">Fcan01_11977</name>
</gene>
<dbReference type="STRING" id="158441.A0A226E7D7"/>
<feature type="region of interest" description="Disordered" evidence="5">
    <location>
        <begin position="266"/>
        <end position="391"/>
    </location>
</feature>
<feature type="region of interest" description="Disordered" evidence="5">
    <location>
        <begin position="1321"/>
        <end position="1341"/>
    </location>
</feature>
<feature type="compositionally biased region" description="Polar residues" evidence="5">
    <location>
        <begin position="1404"/>
        <end position="1431"/>
    </location>
</feature>
<evidence type="ECO:0000256" key="3">
    <source>
        <dbReference type="ARBA" id="ARBA00023163"/>
    </source>
</evidence>
<feature type="domain" description="ARID" evidence="6">
    <location>
        <begin position="1"/>
        <end position="77"/>
    </location>
</feature>
<dbReference type="InterPro" id="IPR036431">
    <property type="entry name" value="ARID_dom_sf"/>
</dbReference>
<feature type="region of interest" description="Disordered" evidence="5">
    <location>
        <begin position="1008"/>
        <end position="1171"/>
    </location>
</feature>
<feature type="compositionally biased region" description="Low complexity" evidence="5">
    <location>
        <begin position="770"/>
        <end position="791"/>
    </location>
</feature>